<dbReference type="AlphaFoldDB" id="A0A9W7FID7"/>
<evidence type="ECO:0000313" key="3">
    <source>
        <dbReference type="Proteomes" id="UP001165082"/>
    </source>
</evidence>
<protein>
    <recommendedName>
        <fullName evidence="4">Tudor domain-containing protein</fullName>
    </recommendedName>
</protein>
<feature type="region of interest" description="Disordered" evidence="1">
    <location>
        <begin position="49"/>
        <end position="73"/>
    </location>
</feature>
<name>A0A9W7FID7_9STRA</name>
<sequence>MGSKVEVQRADGKVAVGTVLGVHSDEDRYDVMYDGGDGDMRIEGSSLKSFASEENSENDMAVGNGEGGKKERRTAVGWNAGAFGGEEDGVEGEVGDKVGDKVEKKEVKEAFSPPKKEEKAAGFDPSIGQKVECKDFTTNSWRSCKVVGKDEELKTFDVKYSDGETGKGVPLGLLRERKGRKKKDRAVEGAKEGGGIEGEVAGMLKGMTEKQLVFLKTVIVGLKAL</sequence>
<dbReference type="Proteomes" id="UP001165082">
    <property type="component" value="Unassembled WGS sequence"/>
</dbReference>
<gene>
    <name evidence="2" type="ORF">TrRE_jg1961</name>
</gene>
<evidence type="ECO:0000313" key="2">
    <source>
        <dbReference type="EMBL" id="GMI12655.1"/>
    </source>
</evidence>
<proteinExistence type="predicted"/>
<dbReference type="OrthoDB" id="205970at2759"/>
<evidence type="ECO:0008006" key="4">
    <source>
        <dbReference type="Google" id="ProtNLM"/>
    </source>
</evidence>
<accession>A0A9W7FID7</accession>
<organism evidence="2 3">
    <name type="scientific">Triparma retinervis</name>
    <dbReference type="NCBI Taxonomy" id="2557542"/>
    <lineage>
        <taxon>Eukaryota</taxon>
        <taxon>Sar</taxon>
        <taxon>Stramenopiles</taxon>
        <taxon>Ochrophyta</taxon>
        <taxon>Bolidophyceae</taxon>
        <taxon>Parmales</taxon>
        <taxon>Triparmaceae</taxon>
        <taxon>Triparma</taxon>
    </lineage>
</organism>
<dbReference type="EMBL" id="BRXZ01000491">
    <property type="protein sequence ID" value="GMI12655.1"/>
    <property type="molecule type" value="Genomic_DNA"/>
</dbReference>
<reference evidence="2" key="1">
    <citation type="submission" date="2022-07" db="EMBL/GenBank/DDBJ databases">
        <title>Genome analysis of Parmales, a sister group of diatoms, reveals the evolutionary specialization of diatoms from phago-mixotrophs to photoautotrophs.</title>
        <authorList>
            <person name="Ban H."/>
            <person name="Sato S."/>
            <person name="Yoshikawa S."/>
            <person name="Kazumasa Y."/>
            <person name="Nakamura Y."/>
            <person name="Ichinomiya M."/>
            <person name="Saitoh K."/>
            <person name="Sato N."/>
            <person name="Blanc-Mathieu R."/>
            <person name="Endo H."/>
            <person name="Kuwata A."/>
            <person name="Ogata H."/>
        </authorList>
    </citation>
    <scope>NUCLEOTIDE SEQUENCE</scope>
</reference>
<evidence type="ECO:0000256" key="1">
    <source>
        <dbReference type="SAM" id="MobiDB-lite"/>
    </source>
</evidence>
<keyword evidence="3" id="KW-1185">Reference proteome</keyword>
<comment type="caution">
    <text evidence="2">The sequence shown here is derived from an EMBL/GenBank/DDBJ whole genome shotgun (WGS) entry which is preliminary data.</text>
</comment>